<gene>
    <name evidence="1" type="ORF">L2E82_08136</name>
</gene>
<sequence length="223" mass="25238">MAKGGASYQMSATPVTIFAHLLAISIVTLVLVWLIHFRQGFAFKSHIKAKIFNLHPLLMTVGFLIFSGEAIIMYKAIPAKKNTQKLIHLILHFIALAAGIVGVYAVFKFHHEIHIKHMYTLHSWIGISTIGLFGFQWILGFFSFFFPGAESAIRARMLPWHAFFGVVIFFMTIVTAETGLAQKFLFQGLRRSEEARIINFTGLLILLFAISVVLSVILPRRRY</sequence>
<organism evidence="1 2">
    <name type="scientific">Cichorium intybus</name>
    <name type="common">Chicory</name>
    <dbReference type="NCBI Taxonomy" id="13427"/>
    <lineage>
        <taxon>Eukaryota</taxon>
        <taxon>Viridiplantae</taxon>
        <taxon>Streptophyta</taxon>
        <taxon>Embryophyta</taxon>
        <taxon>Tracheophyta</taxon>
        <taxon>Spermatophyta</taxon>
        <taxon>Magnoliopsida</taxon>
        <taxon>eudicotyledons</taxon>
        <taxon>Gunneridae</taxon>
        <taxon>Pentapetalae</taxon>
        <taxon>asterids</taxon>
        <taxon>campanulids</taxon>
        <taxon>Asterales</taxon>
        <taxon>Asteraceae</taxon>
        <taxon>Cichorioideae</taxon>
        <taxon>Cichorieae</taxon>
        <taxon>Cichoriinae</taxon>
        <taxon>Cichorium</taxon>
    </lineage>
</organism>
<reference evidence="1 2" key="2">
    <citation type="journal article" date="2022" name="Mol. Ecol. Resour.">
        <title>The genomes of chicory, endive, great burdock and yacon provide insights into Asteraceae paleo-polyploidization history and plant inulin production.</title>
        <authorList>
            <person name="Fan W."/>
            <person name="Wang S."/>
            <person name="Wang H."/>
            <person name="Wang A."/>
            <person name="Jiang F."/>
            <person name="Liu H."/>
            <person name="Zhao H."/>
            <person name="Xu D."/>
            <person name="Zhang Y."/>
        </authorList>
    </citation>
    <scope>NUCLEOTIDE SEQUENCE [LARGE SCALE GENOMIC DNA]</scope>
    <source>
        <strain evidence="2">cv. Punajuju</strain>
        <tissue evidence="1">Leaves</tissue>
    </source>
</reference>
<comment type="caution">
    <text evidence="1">The sequence shown here is derived from an EMBL/GenBank/DDBJ whole genome shotgun (WGS) entry which is preliminary data.</text>
</comment>
<evidence type="ECO:0000313" key="2">
    <source>
        <dbReference type="Proteomes" id="UP001055811"/>
    </source>
</evidence>
<dbReference type="Proteomes" id="UP001055811">
    <property type="component" value="Linkage Group LG02"/>
</dbReference>
<reference evidence="2" key="1">
    <citation type="journal article" date="2022" name="Mol. Ecol. Resour.">
        <title>The genomes of chicory, endive, great burdock and yacon provide insights into Asteraceae palaeo-polyploidization history and plant inulin production.</title>
        <authorList>
            <person name="Fan W."/>
            <person name="Wang S."/>
            <person name="Wang H."/>
            <person name="Wang A."/>
            <person name="Jiang F."/>
            <person name="Liu H."/>
            <person name="Zhao H."/>
            <person name="Xu D."/>
            <person name="Zhang Y."/>
        </authorList>
    </citation>
    <scope>NUCLEOTIDE SEQUENCE [LARGE SCALE GENOMIC DNA]</scope>
    <source>
        <strain evidence="2">cv. Punajuju</strain>
    </source>
</reference>
<dbReference type="EMBL" id="CM042010">
    <property type="protein sequence ID" value="KAI3778753.1"/>
    <property type="molecule type" value="Genomic_DNA"/>
</dbReference>
<keyword evidence="2" id="KW-1185">Reference proteome</keyword>
<evidence type="ECO:0000313" key="1">
    <source>
        <dbReference type="EMBL" id="KAI3778753.1"/>
    </source>
</evidence>
<accession>A0ACB9G6D1</accession>
<name>A0ACB9G6D1_CICIN</name>
<proteinExistence type="predicted"/>
<protein>
    <submittedName>
        <fullName evidence="1">Uncharacterized protein</fullName>
    </submittedName>
</protein>